<protein>
    <submittedName>
        <fullName evidence="6">Succinylglutamate desuccinylase</fullName>
    </submittedName>
</protein>
<keyword evidence="7" id="KW-1185">Reference proteome</keyword>
<dbReference type="InterPro" id="IPR053138">
    <property type="entry name" value="N-alpha-Ac-DABA_deacetylase"/>
</dbReference>
<dbReference type="GO" id="GO:0046872">
    <property type="term" value="F:metal ion binding"/>
    <property type="evidence" value="ECO:0007669"/>
    <property type="project" value="UniProtKB-KW"/>
</dbReference>
<dbReference type="OrthoDB" id="527673at2"/>
<sequence>MQIQTHPLISPAPGTQRELISIHYGQPAGERIGQKAYIQASLHADELPGMLVAHHLRKKLDVLQAAGRITGEVILVPMANPIGLSQQMLYMHMGRFETTTGENFNRHYPDQIEATAQAAESQLSQDADHNTRVLRRELKKAVAAAPVDTELQSLRRTLMSLSCDADIVLDLHCDAQAVMHLYTETPCWPECEMLARFIRSRVTLLAQESGDSPFDEACSQTWWKWAKRFEGQFPIKQACLSVTVELRGAADVEHALAEADAQNIIDFLIYRGLISGDKPALPEAVGDARPLAGSMPIKAPVAGALTFLREPGETVAAGDVLAHVIDPISNAVTELKSPVDGLFFARDFVRFAPAGMRVAKVAGLQALRTGKLLGA</sequence>
<keyword evidence="3" id="KW-0378">Hydrolase</keyword>
<organism evidence="6 7">
    <name type="scientific">Kinneretia aquatilis</name>
    <dbReference type="NCBI Taxonomy" id="2070761"/>
    <lineage>
        <taxon>Bacteria</taxon>
        <taxon>Pseudomonadati</taxon>
        <taxon>Pseudomonadota</taxon>
        <taxon>Betaproteobacteria</taxon>
        <taxon>Burkholderiales</taxon>
        <taxon>Sphaerotilaceae</taxon>
        <taxon>Roseateles</taxon>
    </lineage>
</organism>
<dbReference type="PANTHER" id="PTHR37326">
    <property type="entry name" value="BLL3975 PROTEIN"/>
    <property type="match status" value="1"/>
</dbReference>
<gene>
    <name evidence="6" type="ORF">C1O66_05815</name>
</gene>
<keyword evidence="4" id="KW-0862">Zinc</keyword>
<proteinExistence type="predicted"/>
<accession>A0A2N8KUM2</accession>
<dbReference type="EMBL" id="POSP01000003">
    <property type="protein sequence ID" value="PND37102.1"/>
    <property type="molecule type" value="Genomic_DNA"/>
</dbReference>
<dbReference type="PANTHER" id="PTHR37326:SF1">
    <property type="entry name" value="BLL3975 PROTEIN"/>
    <property type="match status" value="1"/>
</dbReference>
<dbReference type="InterPro" id="IPR055438">
    <property type="entry name" value="AstE_AspA_cat"/>
</dbReference>
<evidence type="ECO:0000256" key="2">
    <source>
        <dbReference type="ARBA" id="ARBA00022723"/>
    </source>
</evidence>
<comment type="cofactor">
    <cofactor evidence="1">
        <name>Zn(2+)</name>
        <dbReference type="ChEBI" id="CHEBI:29105"/>
    </cofactor>
</comment>
<dbReference type="CDD" id="cd06250">
    <property type="entry name" value="M14_PaAOTO_like"/>
    <property type="match status" value="1"/>
</dbReference>
<dbReference type="Proteomes" id="UP000235916">
    <property type="component" value="Unassembled WGS sequence"/>
</dbReference>
<evidence type="ECO:0000313" key="7">
    <source>
        <dbReference type="Proteomes" id="UP000235916"/>
    </source>
</evidence>
<evidence type="ECO:0000259" key="5">
    <source>
        <dbReference type="Pfam" id="PF24827"/>
    </source>
</evidence>
<dbReference type="AlphaFoldDB" id="A0A2N8KUM2"/>
<dbReference type="Gene3D" id="3.40.630.10">
    <property type="entry name" value="Zn peptidases"/>
    <property type="match status" value="1"/>
</dbReference>
<evidence type="ECO:0000256" key="1">
    <source>
        <dbReference type="ARBA" id="ARBA00001947"/>
    </source>
</evidence>
<evidence type="ECO:0000256" key="3">
    <source>
        <dbReference type="ARBA" id="ARBA00022801"/>
    </source>
</evidence>
<dbReference type="RefSeq" id="WP_102767019.1">
    <property type="nucleotide sequence ID" value="NZ_POSP01000003.1"/>
</dbReference>
<evidence type="ECO:0000313" key="6">
    <source>
        <dbReference type="EMBL" id="PND37102.1"/>
    </source>
</evidence>
<comment type="caution">
    <text evidence="6">The sequence shown here is derived from an EMBL/GenBank/DDBJ whole genome shotgun (WGS) entry which is preliminary data.</text>
</comment>
<dbReference type="GO" id="GO:0016788">
    <property type="term" value="F:hydrolase activity, acting on ester bonds"/>
    <property type="evidence" value="ECO:0007669"/>
    <property type="project" value="InterPro"/>
</dbReference>
<name>A0A2N8KUM2_9BURK</name>
<keyword evidence="2" id="KW-0479">Metal-binding</keyword>
<feature type="domain" description="Succinylglutamate desuccinylase/Aspartoacylase catalytic" evidence="5">
    <location>
        <begin position="33"/>
        <end position="265"/>
    </location>
</feature>
<evidence type="ECO:0000256" key="4">
    <source>
        <dbReference type="ARBA" id="ARBA00022833"/>
    </source>
</evidence>
<dbReference type="Pfam" id="PF24827">
    <property type="entry name" value="AstE_AspA_cat"/>
    <property type="match status" value="1"/>
</dbReference>
<reference evidence="6 7" key="1">
    <citation type="submission" date="2018-01" db="EMBL/GenBank/DDBJ databases">
        <title>Draft genome sequence of Paucibacter aquatile CR182 isolated from freshwater of the Nakdong River.</title>
        <authorList>
            <person name="Choi A."/>
            <person name="Chung E.J."/>
        </authorList>
    </citation>
    <scope>NUCLEOTIDE SEQUENCE [LARGE SCALE GENOMIC DNA]</scope>
    <source>
        <strain evidence="6 7">CR182</strain>
    </source>
</reference>
<dbReference type="SUPFAM" id="SSF53187">
    <property type="entry name" value="Zn-dependent exopeptidases"/>
    <property type="match status" value="1"/>
</dbReference>